<dbReference type="AlphaFoldDB" id="A0A1H4IAN4"/>
<name>A0A1H4IAN4_STRMJ</name>
<organism evidence="2 3">
    <name type="scientific">Streptomyces melanosporofaciens</name>
    <dbReference type="NCBI Taxonomy" id="67327"/>
    <lineage>
        <taxon>Bacteria</taxon>
        <taxon>Bacillati</taxon>
        <taxon>Actinomycetota</taxon>
        <taxon>Actinomycetes</taxon>
        <taxon>Kitasatosporales</taxon>
        <taxon>Streptomycetaceae</taxon>
        <taxon>Streptomyces</taxon>
        <taxon>Streptomyces violaceusniger group</taxon>
    </lineage>
</organism>
<keyword evidence="1" id="KW-0732">Signal</keyword>
<dbReference type="Proteomes" id="UP000198609">
    <property type="component" value="Unassembled WGS sequence"/>
</dbReference>
<evidence type="ECO:0000313" key="3">
    <source>
        <dbReference type="Proteomes" id="UP000198609"/>
    </source>
</evidence>
<gene>
    <name evidence="2" type="ORF">SAMN04490356_0380</name>
</gene>
<protein>
    <recommendedName>
        <fullName evidence="4">Secreted protein</fullName>
    </recommendedName>
</protein>
<feature type="signal peptide" evidence="1">
    <location>
        <begin position="1"/>
        <end position="29"/>
    </location>
</feature>
<sequence length="135" mass="14595">MRMHMHQRAVGLVAGALLLGFAGAVPAHAEGSRTTYFSGWHPGNESSRWSDNNTDGVSTSVTLSGCHTDGADGFKKANLKLWKNRDLLPDDDKGSRTNSCGRSAWGDQSSGKYYFELFSFNTGGTMSANRVVIAY</sequence>
<evidence type="ECO:0000256" key="1">
    <source>
        <dbReference type="SAM" id="SignalP"/>
    </source>
</evidence>
<feature type="chain" id="PRO_5011633531" description="Secreted protein" evidence="1">
    <location>
        <begin position="30"/>
        <end position="135"/>
    </location>
</feature>
<reference evidence="3" key="1">
    <citation type="submission" date="2016-10" db="EMBL/GenBank/DDBJ databases">
        <authorList>
            <person name="Varghese N."/>
            <person name="Submissions S."/>
        </authorList>
    </citation>
    <scope>NUCLEOTIDE SEQUENCE [LARGE SCALE GENOMIC DNA]</scope>
    <source>
        <strain evidence="3">DSM 40318</strain>
    </source>
</reference>
<keyword evidence="3" id="KW-1185">Reference proteome</keyword>
<evidence type="ECO:0008006" key="4">
    <source>
        <dbReference type="Google" id="ProtNLM"/>
    </source>
</evidence>
<dbReference type="EMBL" id="FNST01000001">
    <property type="protein sequence ID" value="SEB31164.1"/>
    <property type="molecule type" value="Genomic_DNA"/>
</dbReference>
<evidence type="ECO:0000313" key="2">
    <source>
        <dbReference type="EMBL" id="SEB31164.1"/>
    </source>
</evidence>
<proteinExistence type="predicted"/>
<accession>A0A1H4IAN4</accession>